<protein>
    <submittedName>
        <fullName evidence="1">CRISPR-associated RAMP Cmr3</fullName>
    </submittedName>
</protein>
<proteinExistence type="predicted"/>
<sequence length="353" mass="40352">MSHTYLITLKPLEPFFFGGEFTFGADETRKESSRYSATSTQFPQQTALLGMLRKTMLIQNGNLTMHRKGEWVDSSGRGKFSQNHEDAKNLAGTGAFSYENSVDLGSIVFLSPIFIKDGKSCFTANAKDYGLELKAQENALVSFGSGRKQALVFQDYDAKKHECFEFISQNKKLKNFEDFFKEIETVGIKKSKDSESDEDGFFRKKSYFPQKSAHFAFFATFSEPLKWNSSVIVSLGADQSSFALTLKEELEGFELLFKEVHEVKELSRMVLVSETVISQEAYEACSFIWGKRTSFRQLTNARHGKKSKRYYLLERGSVLYTEDLQRLDKALNQEHLRTVGINHYFKIEGKKHV</sequence>
<dbReference type="EMBL" id="CACVAX010000043">
    <property type="protein sequence ID" value="CAA6815665.1"/>
    <property type="molecule type" value="Genomic_DNA"/>
</dbReference>
<gene>
    <name evidence="1" type="ORF">HELGO_WM6859</name>
</gene>
<name>A0A6S6TKY7_9BACT</name>
<accession>A0A6S6TKY7</accession>
<reference evidence="1" key="1">
    <citation type="submission" date="2020-01" db="EMBL/GenBank/DDBJ databases">
        <authorList>
            <person name="Meier V. D."/>
            <person name="Meier V D."/>
        </authorList>
    </citation>
    <scope>NUCLEOTIDE SEQUENCE</scope>
    <source>
        <strain evidence="1">HLG_WM_MAG_04</strain>
    </source>
</reference>
<organism evidence="1">
    <name type="scientific">uncultured Sulfurovum sp</name>
    <dbReference type="NCBI Taxonomy" id="269237"/>
    <lineage>
        <taxon>Bacteria</taxon>
        <taxon>Pseudomonadati</taxon>
        <taxon>Campylobacterota</taxon>
        <taxon>Epsilonproteobacteria</taxon>
        <taxon>Campylobacterales</taxon>
        <taxon>Sulfurovaceae</taxon>
        <taxon>Sulfurovum</taxon>
        <taxon>environmental samples</taxon>
    </lineage>
</organism>
<evidence type="ECO:0000313" key="1">
    <source>
        <dbReference type="EMBL" id="CAA6815665.1"/>
    </source>
</evidence>
<dbReference type="AlphaFoldDB" id="A0A6S6TKY7"/>
<dbReference type="Pfam" id="PF09700">
    <property type="entry name" value="Cas_Cmr3"/>
    <property type="match status" value="1"/>
</dbReference>
<dbReference type="InterPro" id="IPR019117">
    <property type="entry name" value="CRISPR-assoc_protein_Cmr3"/>
</dbReference>